<dbReference type="OrthoDB" id="718432at2759"/>
<protein>
    <submittedName>
        <fullName evidence="1">Uncharacterized protein</fullName>
    </submittedName>
</protein>
<keyword evidence="2" id="KW-1185">Reference proteome</keyword>
<name>A0A811SGG3_9POAL</name>
<sequence>MRALARFARLNLKDRRVIQQMLCSSSSWESAAKELAKSPQVHRCFSTGREPPAPDFLCSKRAKNFISSLEVKTQDFADGYGSSQQLQSEIKASLKVTNQRYSKDVLEPMYHRLAHSKKKPRFISSYDLMVHLVGLLEAHWVFFLNYLVDERIAVVEEWISICTVQHLMYDHGLKDFGSDIHFYKGECDAAYFHADGAADTSTKILNNGQVKSECEGKADLATIIWDNDQVISSLTYRGVGKPVPGKPAHGEIRAQKYYVEVAPDKKNQRPPEFKQSLEC</sequence>
<dbReference type="Proteomes" id="UP000604825">
    <property type="component" value="Unassembled WGS sequence"/>
</dbReference>
<accession>A0A811SGG3</accession>
<dbReference type="EMBL" id="CAJGYO010000051">
    <property type="protein sequence ID" value="CAD6340742.1"/>
    <property type="molecule type" value="Genomic_DNA"/>
</dbReference>
<proteinExistence type="predicted"/>
<gene>
    <name evidence="1" type="ORF">NCGR_LOCUS64840</name>
</gene>
<organism evidence="1 2">
    <name type="scientific">Miscanthus lutarioriparius</name>
    <dbReference type="NCBI Taxonomy" id="422564"/>
    <lineage>
        <taxon>Eukaryota</taxon>
        <taxon>Viridiplantae</taxon>
        <taxon>Streptophyta</taxon>
        <taxon>Embryophyta</taxon>
        <taxon>Tracheophyta</taxon>
        <taxon>Spermatophyta</taxon>
        <taxon>Magnoliopsida</taxon>
        <taxon>Liliopsida</taxon>
        <taxon>Poales</taxon>
        <taxon>Poaceae</taxon>
        <taxon>PACMAD clade</taxon>
        <taxon>Panicoideae</taxon>
        <taxon>Andropogonodae</taxon>
        <taxon>Andropogoneae</taxon>
        <taxon>Saccharinae</taxon>
        <taxon>Miscanthus</taxon>
    </lineage>
</organism>
<evidence type="ECO:0000313" key="1">
    <source>
        <dbReference type="EMBL" id="CAD6340742.1"/>
    </source>
</evidence>
<reference evidence="1" key="1">
    <citation type="submission" date="2020-10" db="EMBL/GenBank/DDBJ databases">
        <authorList>
            <person name="Han B."/>
            <person name="Lu T."/>
            <person name="Zhao Q."/>
            <person name="Huang X."/>
            <person name="Zhao Y."/>
        </authorList>
    </citation>
    <scope>NUCLEOTIDE SEQUENCE</scope>
</reference>
<comment type="caution">
    <text evidence="1">The sequence shown here is derived from an EMBL/GenBank/DDBJ whole genome shotgun (WGS) entry which is preliminary data.</text>
</comment>
<dbReference type="AlphaFoldDB" id="A0A811SGG3"/>
<evidence type="ECO:0000313" key="2">
    <source>
        <dbReference type="Proteomes" id="UP000604825"/>
    </source>
</evidence>